<accession>A0A9X2GG97</accession>
<keyword evidence="2 7" id="KW-0813">Transport</keyword>
<dbReference type="RefSeq" id="WP_253745104.1">
    <property type="nucleotide sequence ID" value="NZ_BAABKA010000049.1"/>
</dbReference>
<evidence type="ECO:0000256" key="1">
    <source>
        <dbReference type="ARBA" id="ARBA00004651"/>
    </source>
</evidence>
<dbReference type="Pfam" id="PF00528">
    <property type="entry name" value="BPD_transp_1"/>
    <property type="match status" value="1"/>
</dbReference>
<comment type="similarity">
    <text evidence="7">Belongs to the binding-protein-dependent transport system permease family.</text>
</comment>
<feature type="transmembrane region" description="Helical" evidence="7">
    <location>
        <begin position="129"/>
        <end position="149"/>
    </location>
</feature>
<evidence type="ECO:0000256" key="6">
    <source>
        <dbReference type="ARBA" id="ARBA00023136"/>
    </source>
</evidence>
<reference evidence="9" key="1">
    <citation type="submission" date="2022-06" db="EMBL/GenBank/DDBJ databases">
        <title>Sequencing the genomes of 1000 actinobacteria strains.</title>
        <authorList>
            <person name="Klenk H.-P."/>
        </authorList>
    </citation>
    <scope>NUCLEOTIDE SEQUENCE</scope>
    <source>
        <strain evidence="9">DSM 46694</strain>
    </source>
</reference>
<dbReference type="InterPro" id="IPR051393">
    <property type="entry name" value="ABC_transporter_permease"/>
</dbReference>
<keyword evidence="4 7" id="KW-0812">Transmembrane</keyword>
<proteinExistence type="inferred from homology"/>
<dbReference type="InterPro" id="IPR000515">
    <property type="entry name" value="MetI-like"/>
</dbReference>
<feature type="domain" description="ABC transmembrane type-1" evidence="8">
    <location>
        <begin position="92"/>
        <end position="308"/>
    </location>
</feature>
<comment type="caution">
    <text evidence="9">The sequence shown here is derived from an EMBL/GenBank/DDBJ whole genome shotgun (WGS) entry which is preliminary data.</text>
</comment>
<dbReference type="Proteomes" id="UP001139648">
    <property type="component" value="Unassembled WGS sequence"/>
</dbReference>
<gene>
    <name evidence="9" type="ORF">HD597_005027</name>
</gene>
<dbReference type="GO" id="GO:0055085">
    <property type="term" value="P:transmembrane transport"/>
    <property type="evidence" value="ECO:0007669"/>
    <property type="project" value="InterPro"/>
</dbReference>
<feature type="transmembrane region" description="Helical" evidence="7">
    <location>
        <begin position="34"/>
        <end position="56"/>
    </location>
</feature>
<keyword evidence="10" id="KW-1185">Reference proteome</keyword>
<dbReference type="GO" id="GO:0005886">
    <property type="term" value="C:plasma membrane"/>
    <property type="evidence" value="ECO:0007669"/>
    <property type="project" value="UniProtKB-SubCell"/>
</dbReference>
<feature type="transmembrane region" description="Helical" evidence="7">
    <location>
        <begin position="287"/>
        <end position="307"/>
    </location>
</feature>
<evidence type="ECO:0000256" key="4">
    <source>
        <dbReference type="ARBA" id="ARBA00022692"/>
    </source>
</evidence>
<evidence type="ECO:0000256" key="3">
    <source>
        <dbReference type="ARBA" id="ARBA00022475"/>
    </source>
</evidence>
<evidence type="ECO:0000313" key="9">
    <source>
        <dbReference type="EMBL" id="MCP2358007.1"/>
    </source>
</evidence>
<dbReference type="PANTHER" id="PTHR30193:SF37">
    <property type="entry name" value="INNER MEMBRANE ABC TRANSPORTER PERMEASE PROTEIN YCJO"/>
    <property type="match status" value="1"/>
</dbReference>
<evidence type="ECO:0000259" key="8">
    <source>
        <dbReference type="PROSITE" id="PS50928"/>
    </source>
</evidence>
<evidence type="ECO:0000256" key="2">
    <source>
        <dbReference type="ARBA" id="ARBA00022448"/>
    </source>
</evidence>
<sequence length="319" mass="34920">MEGQRLMAVEAVPVPVPRAGAAETSPLARSRRRLYWPLVLPALVVYVAVFVLPGLATVALSLTKWAGSGPIEWVGLANYRRLWYDDVFATSLVNTMIILFGVGALTFLSSFGLTVLLREMAGRRFVRAVIFFPNAVSALAISILWGFLFQADGLVNGLLRAMGIDAVPRWLSDDNLFFVICAGLVWVNTGFYTTILMAAVDRIPVYLYEAADLEGATSWQKFRAITLPLMWDAVAVSATLWAISAIKIFEFIYVFAGAAGSVPTTKAWTLSLYAYAEAFQPTGESRFGASAAATVVTLVLIVVLTLLTRRVTRRDSLEY</sequence>
<name>A0A9X2GG97_9ACTN</name>
<dbReference type="AlphaFoldDB" id="A0A9X2GG97"/>
<evidence type="ECO:0000313" key="10">
    <source>
        <dbReference type="Proteomes" id="UP001139648"/>
    </source>
</evidence>
<organism evidence="9 10">
    <name type="scientific">Nonomuraea thailandensis</name>
    <dbReference type="NCBI Taxonomy" id="1188745"/>
    <lineage>
        <taxon>Bacteria</taxon>
        <taxon>Bacillati</taxon>
        <taxon>Actinomycetota</taxon>
        <taxon>Actinomycetes</taxon>
        <taxon>Streptosporangiales</taxon>
        <taxon>Streptosporangiaceae</taxon>
        <taxon>Nonomuraea</taxon>
    </lineage>
</organism>
<keyword evidence="5 7" id="KW-1133">Transmembrane helix</keyword>
<dbReference type="InterPro" id="IPR035906">
    <property type="entry name" value="MetI-like_sf"/>
</dbReference>
<feature type="transmembrane region" description="Helical" evidence="7">
    <location>
        <begin position="176"/>
        <end position="200"/>
    </location>
</feature>
<feature type="transmembrane region" description="Helical" evidence="7">
    <location>
        <begin position="229"/>
        <end position="256"/>
    </location>
</feature>
<dbReference type="Gene3D" id="1.10.3720.10">
    <property type="entry name" value="MetI-like"/>
    <property type="match status" value="1"/>
</dbReference>
<dbReference type="CDD" id="cd06261">
    <property type="entry name" value="TM_PBP2"/>
    <property type="match status" value="1"/>
</dbReference>
<protein>
    <submittedName>
        <fullName evidence="9">Raffinose/stachyose/melibiose transport system permease protein</fullName>
    </submittedName>
</protein>
<dbReference type="PANTHER" id="PTHR30193">
    <property type="entry name" value="ABC TRANSPORTER PERMEASE PROTEIN"/>
    <property type="match status" value="1"/>
</dbReference>
<keyword evidence="3" id="KW-1003">Cell membrane</keyword>
<dbReference type="SUPFAM" id="SSF161098">
    <property type="entry name" value="MetI-like"/>
    <property type="match status" value="1"/>
</dbReference>
<feature type="transmembrane region" description="Helical" evidence="7">
    <location>
        <begin position="92"/>
        <end position="117"/>
    </location>
</feature>
<keyword evidence="6 7" id="KW-0472">Membrane</keyword>
<dbReference type="PROSITE" id="PS50928">
    <property type="entry name" value="ABC_TM1"/>
    <property type="match status" value="1"/>
</dbReference>
<dbReference type="EMBL" id="JAMZEB010000002">
    <property type="protein sequence ID" value="MCP2358007.1"/>
    <property type="molecule type" value="Genomic_DNA"/>
</dbReference>
<comment type="subcellular location">
    <subcellularLocation>
        <location evidence="1 7">Cell membrane</location>
        <topology evidence="1 7">Multi-pass membrane protein</topology>
    </subcellularLocation>
</comment>
<evidence type="ECO:0000256" key="7">
    <source>
        <dbReference type="RuleBase" id="RU363032"/>
    </source>
</evidence>
<evidence type="ECO:0000256" key="5">
    <source>
        <dbReference type="ARBA" id="ARBA00022989"/>
    </source>
</evidence>